<gene>
    <name evidence="1" type="ORF">GCM10009097_57180</name>
</gene>
<keyword evidence="2" id="KW-1185">Reference proteome</keyword>
<evidence type="ECO:0000313" key="2">
    <source>
        <dbReference type="Proteomes" id="UP001501706"/>
    </source>
</evidence>
<evidence type="ECO:0008006" key="3">
    <source>
        <dbReference type="Google" id="ProtNLM"/>
    </source>
</evidence>
<dbReference type="InterPro" id="IPR016181">
    <property type="entry name" value="Acyl_CoA_acyltransferase"/>
</dbReference>
<name>A0ABP3N3V9_9BURK</name>
<reference evidence="2" key="1">
    <citation type="journal article" date="2019" name="Int. J. Syst. Evol. Microbiol.">
        <title>The Global Catalogue of Microorganisms (GCM) 10K type strain sequencing project: providing services to taxonomists for standard genome sequencing and annotation.</title>
        <authorList>
            <consortium name="The Broad Institute Genomics Platform"/>
            <consortium name="The Broad Institute Genome Sequencing Center for Infectious Disease"/>
            <person name="Wu L."/>
            <person name="Ma J."/>
        </authorList>
    </citation>
    <scope>NUCLEOTIDE SEQUENCE [LARGE SCALE GENOMIC DNA]</scope>
    <source>
        <strain evidence="2">JCM 14330</strain>
    </source>
</reference>
<comment type="caution">
    <text evidence="1">The sequence shown here is derived from an EMBL/GenBank/DDBJ whole genome shotgun (WGS) entry which is preliminary data.</text>
</comment>
<accession>A0ABP3N3V9</accession>
<dbReference type="Gene3D" id="3.40.630.30">
    <property type="match status" value="1"/>
</dbReference>
<dbReference type="Proteomes" id="UP001501706">
    <property type="component" value="Unassembled WGS sequence"/>
</dbReference>
<dbReference type="EMBL" id="BAAAEN010000041">
    <property type="protein sequence ID" value="GAA0532453.1"/>
    <property type="molecule type" value="Genomic_DNA"/>
</dbReference>
<dbReference type="SUPFAM" id="SSF55729">
    <property type="entry name" value="Acyl-CoA N-acyltransferases (Nat)"/>
    <property type="match status" value="1"/>
</dbReference>
<protein>
    <recommendedName>
        <fullName evidence="3">GNAT family N-acetyltransferase</fullName>
    </recommendedName>
</protein>
<evidence type="ECO:0000313" key="1">
    <source>
        <dbReference type="EMBL" id="GAA0532453.1"/>
    </source>
</evidence>
<sequence>MLVQASPEFVTRVMRDPRVWRWVAEDGVSPESYICSPRAVCFAHQGRGFAMFKKCTQTMYEIHVAMLKGATNVQPWVMACIAEMRRRGAKKFAAPIAEWNRAALRLARSCGFVEEGRISAALIRNGRPHALIFMGAC</sequence>
<organism evidence="1 2">
    <name type="scientific">Pigmentiphaga daeguensis</name>
    <dbReference type="NCBI Taxonomy" id="414049"/>
    <lineage>
        <taxon>Bacteria</taxon>
        <taxon>Pseudomonadati</taxon>
        <taxon>Pseudomonadota</taxon>
        <taxon>Betaproteobacteria</taxon>
        <taxon>Burkholderiales</taxon>
        <taxon>Alcaligenaceae</taxon>
        <taxon>Pigmentiphaga</taxon>
    </lineage>
</organism>
<proteinExistence type="predicted"/>